<organism evidence="3 4">
    <name type="scientific">Aequorivita ciconiae</name>
    <dbReference type="NCBI Taxonomy" id="2494375"/>
    <lineage>
        <taxon>Bacteria</taxon>
        <taxon>Pseudomonadati</taxon>
        <taxon>Bacteroidota</taxon>
        <taxon>Flavobacteriia</taxon>
        <taxon>Flavobacteriales</taxon>
        <taxon>Flavobacteriaceae</taxon>
        <taxon>Aequorivita</taxon>
    </lineage>
</organism>
<dbReference type="EMBL" id="CP034951">
    <property type="protein sequence ID" value="QAA81499.1"/>
    <property type="molecule type" value="Genomic_DNA"/>
</dbReference>
<dbReference type="InterPro" id="IPR001789">
    <property type="entry name" value="Sig_transdc_resp-reg_receiver"/>
</dbReference>
<dbReference type="PROSITE" id="PS50110">
    <property type="entry name" value="RESPONSE_REGULATORY"/>
    <property type="match status" value="1"/>
</dbReference>
<accession>A0A410G2M8</accession>
<protein>
    <submittedName>
        <fullName evidence="3">Response regulator transcription factor</fullName>
    </submittedName>
</protein>
<dbReference type="SUPFAM" id="SSF52172">
    <property type="entry name" value="CheY-like"/>
    <property type="match status" value="1"/>
</dbReference>
<dbReference type="Pfam" id="PF00072">
    <property type="entry name" value="Response_reg"/>
    <property type="match status" value="1"/>
</dbReference>
<feature type="domain" description="Response regulatory" evidence="2">
    <location>
        <begin position="7"/>
        <end position="140"/>
    </location>
</feature>
<reference evidence="3 4" key="1">
    <citation type="submission" date="2019-01" db="EMBL/GenBank/DDBJ databases">
        <title>Complete genome sequencing of Aequorivita sp. H23M31.</title>
        <authorList>
            <person name="Bae J.-W."/>
        </authorList>
    </citation>
    <scope>NUCLEOTIDE SEQUENCE [LARGE SCALE GENOMIC DNA]</scope>
    <source>
        <strain evidence="3 4">H23M31</strain>
    </source>
</reference>
<dbReference type="RefSeq" id="WP_128249887.1">
    <property type="nucleotide sequence ID" value="NZ_CP034951.1"/>
</dbReference>
<feature type="modified residue" description="4-aspartylphosphate" evidence="1">
    <location>
        <position position="68"/>
    </location>
</feature>
<sequence>MENKNISVLLIDDHPLILDAYRTAFDYYSTQNSSISFSIYTAEDCDEGIKMINSFSSEKKILDIVFLDIMLPSSKDGKILSGEDLGLIIRKLLPNTKIIVATTLNDNYRVHSIFKSLDPDGFLIKNDINAKELIETIDVLLNDPPYYSRTVLKLLRKHVANDFLLDNIDRRILYELSIGTKMKDLPDILPLSIAGIEKRKRQLKHIFNMDSLDDRELLAIARNKGFI</sequence>
<dbReference type="KEGG" id="aev:EI546_07075"/>
<dbReference type="Proteomes" id="UP000285517">
    <property type="component" value="Chromosome"/>
</dbReference>
<evidence type="ECO:0000313" key="4">
    <source>
        <dbReference type="Proteomes" id="UP000285517"/>
    </source>
</evidence>
<dbReference type="AlphaFoldDB" id="A0A410G2M8"/>
<evidence type="ECO:0000259" key="2">
    <source>
        <dbReference type="PROSITE" id="PS50110"/>
    </source>
</evidence>
<proteinExistence type="predicted"/>
<keyword evidence="1" id="KW-0597">Phosphoprotein</keyword>
<dbReference type="Gene3D" id="3.40.50.2300">
    <property type="match status" value="1"/>
</dbReference>
<name>A0A410G2M8_9FLAO</name>
<dbReference type="OrthoDB" id="651456at2"/>
<evidence type="ECO:0000256" key="1">
    <source>
        <dbReference type="PROSITE-ProRule" id="PRU00169"/>
    </source>
</evidence>
<evidence type="ECO:0000313" key="3">
    <source>
        <dbReference type="EMBL" id="QAA81499.1"/>
    </source>
</evidence>
<dbReference type="InterPro" id="IPR011006">
    <property type="entry name" value="CheY-like_superfamily"/>
</dbReference>
<dbReference type="SMART" id="SM00448">
    <property type="entry name" value="REC"/>
    <property type="match status" value="1"/>
</dbReference>
<keyword evidence="4" id="KW-1185">Reference proteome</keyword>
<dbReference type="GO" id="GO:0000160">
    <property type="term" value="P:phosphorelay signal transduction system"/>
    <property type="evidence" value="ECO:0007669"/>
    <property type="project" value="InterPro"/>
</dbReference>
<gene>
    <name evidence="3" type="ORF">EI546_07075</name>
</gene>